<keyword evidence="3" id="KW-1185">Reference proteome</keyword>
<dbReference type="GO" id="GO:0071897">
    <property type="term" value="P:DNA biosynthetic process"/>
    <property type="evidence" value="ECO:0007669"/>
    <property type="project" value="UniProtKB-ARBA"/>
</dbReference>
<feature type="compositionally biased region" description="Polar residues" evidence="1">
    <location>
        <begin position="372"/>
        <end position="381"/>
    </location>
</feature>
<reference evidence="2" key="1">
    <citation type="journal article" date="2021" name="Mol. Ecol. Resour.">
        <title>Apolygus lucorum genome provides insights into omnivorousness and mesophyll feeding.</title>
        <authorList>
            <person name="Liu Y."/>
            <person name="Liu H."/>
            <person name="Wang H."/>
            <person name="Huang T."/>
            <person name="Liu B."/>
            <person name="Yang B."/>
            <person name="Yin L."/>
            <person name="Li B."/>
            <person name="Zhang Y."/>
            <person name="Zhang S."/>
            <person name="Jiang F."/>
            <person name="Zhang X."/>
            <person name="Ren Y."/>
            <person name="Wang B."/>
            <person name="Wang S."/>
            <person name="Lu Y."/>
            <person name="Wu K."/>
            <person name="Fan W."/>
            <person name="Wang G."/>
        </authorList>
    </citation>
    <scope>NUCLEOTIDE SEQUENCE</scope>
    <source>
        <strain evidence="2">12Hb</strain>
    </source>
</reference>
<feature type="region of interest" description="Disordered" evidence="1">
    <location>
        <begin position="304"/>
        <end position="331"/>
    </location>
</feature>
<dbReference type="EMBL" id="WIXP02000016">
    <property type="protein sequence ID" value="KAF6198640.1"/>
    <property type="molecule type" value="Genomic_DNA"/>
</dbReference>
<name>A0A8S9WNV6_APOLU</name>
<dbReference type="InterPro" id="IPR043502">
    <property type="entry name" value="DNA/RNA_pol_sf"/>
</dbReference>
<dbReference type="Proteomes" id="UP000466442">
    <property type="component" value="Linkage Group LG16"/>
</dbReference>
<feature type="compositionally biased region" description="Basic and acidic residues" evidence="1">
    <location>
        <begin position="352"/>
        <end position="366"/>
    </location>
</feature>
<accession>A0A8S9WNV6</accession>
<dbReference type="SUPFAM" id="SSF56672">
    <property type="entry name" value="DNA/RNA polymerases"/>
    <property type="match status" value="1"/>
</dbReference>
<protein>
    <submittedName>
        <fullName evidence="2">Uncharacterized protein</fullName>
    </submittedName>
</protein>
<sequence length="412" mass="45125">MRTHQFNWDLERVNRLLRTIVSHRICCVLWTRNTSFKLPYTKHLVFKMSKNCARNDNSYRKVAVLGSGAGARCAGYGPPGGAVAGMATGAAWDVGESVYRGKPVGLVNGFNEAGKTLARGEVPTKEVSDITVVVVEDACTGMSGGNLYSLGFPASGAVGMGAALSRSEPGKNGCSREVLPEVETKEAGPTCRKPEPTPPALQEFAEGQIQSVLAEGGTAPSKASWNVPIDATKGTVLPENPHQWKFGINFRKRNPVTERDKDPLPERLEVTRCQIRDYWKATRYCTGTSEPAFVNRVPDEAITREEPHRREASAPDAPAGTQQPDLDPWFESDDEAEPELIERTCVTPDLERLEQSCNRPPDEPIAERTLPNADTSTTASSYSLRPRKVIYYKKLHTGKVSTIEVAPKETEV</sequence>
<dbReference type="AlphaFoldDB" id="A0A8S9WNV6"/>
<organism evidence="2 3">
    <name type="scientific">Apolygus lucorum</name>
    <name type="common">Small green plant bug</name>
    <name type="synonym">Lygocoris lucorum</name>
    <dbReference type="NCBI Taxonomy" id="248454"/>
    <lineage>
        <taxon>Eukaryota</taxon>
        <taxon>Metazoa</taxon>
        <taxon>Ecdysozoa</taxon>
        <taxon>Arthropoda</taxon>
        <taxon>Hexapoda</taxon>
        <taxon>Insecta</taxon>
        <taxon>Pterygota</taxon>
        <taxon>Neoptera</taxon>
        <taxon>Paraneoptera</taxon>
        <taxon>Hemiptera</taxon>
        <taxon>Heteroptera</taxon>
        <taxon>Panheteroptera</taxon>
        <taxon>Cimicomorpha</taxon>
        <taxon>Miridae</taxon>
        <taxon>Mirini</taxon>
        <taxon>Apolygus</taxon>
    </lineage>
</organism>
<feature type="region of interest" description="Disordered" evidence="1">
    <location>
        <begin position="352"/>
        <end position="381"/>
    </location>
</feature>
<dbReference type="Gene3D" id="3.10.10.10">
    <property type="entry name" value="HIV Type 1 Reverse Transcriptase, subunit A, domain 1"/>
    <property type="match status" value="1"/>
</dbReference>
<evidence type="ECO:0000313" key="2">
    <source>
        <dbReference type="EMBL" id="KAF6198640.1"/>
    </source>
</evidence>
<comment type="caution">
    <text evidence="2">The sequence shown here is derived from an EMBL/GenBank/DDBJ whole genome shotgun (WGS) entry which is preliminary data.</text>
</comment>
<proteinExistence type="predicted"/>
<feature type="compositionally biased region" description="Basic and acidic residues" evidence="1">
    <location>
        <begin position="304"/>
        <end position="313"/>
    </location>
</feature>
<evidence type="ECO:0000313" key="3">
    <source>
        <dbReference type="Proteomes" id="UP000466442"/>
    </source>
</evidence>
<gene>
    <name evidence="2" type="ORF">GE061_008392</name>
</gene>
<evidence type="ECO:0000256" key="1">
    <source>
        <dbReference type="SAM" id="MobiDB-lite"/>
    </source>
</evidence>